<organism evidence="5 6">
    <name type="scientific">Orchesella dallaii</name>
    <dbReference type="NCBI Taxonomy" id="48710"/>
    <lineage>
        <taxon>Eukaryota</taxon>
        <taxon>Metazoa</taxon>
        <taxon>Ecdysozoa</taxon>
        <taxon>Arthropoda</taxon>
        <taxon>Hexapoda</taxon>
        <taxon>Collembola</taxon>
        <taxon>Entomobryomorpha</taxon>
        <taxon>Entomobryoidea</taxon>
        <taxon>Orchesellidae</taxon>
        <taxon>Orchesellinae</taxon>
        <taxon>Orchesella</taxon>
    </lineage>
</organism>
<evidence type="ECO:0000256" key="4">
    <source>
        <dbReference type="SAM" id="MobiDB-lite"/>
    </source>
</evidence>
<gene>
    <name evidence="5" type="ORF">ODALV1_LOCUS16138</name>
</gene>
<evidence type="ECO:0000256" key="2">
    <source>
        <dbReference type="ARBA" id="ARBA00022845"/>
    </source>
</evidence>
<proteinExistence type="inferred from homology"/>
<sequence>MSASPVARQVTQSQAIPRRVTITSASQLPNDYSTTPGGTIYSTTPGGTRIVYERAFLMNLRNSPIARTPPKNLQMIPGLTTSPSISPSKLVLDSSNATPVIKKSEEVKGSVTGPVGSQPAAAPGVPVDEQFQMEL</sequence>
<keyword evidence="2" id="KW-0810">Translation regulation</keyword>
<evidence type="ECO:0000313" key="6">
    <source>
        <dbReference type="Proteomes" id="UP001642540"/>
    </source>
</evidence>
<evidence type="ECO:0000256" key="3">
    <source>
        <dbReference type="ARBA" id="ARBA00023193"/>
    </source>
</evidence>
<evidence type="ECO:0000313" key="5">
    <source>
        <dbReference type="EMBL" id="CAL8113710.1"/>
    </source>
</evidence>
<dbReference type="Pfam" id="PF05456">
    <property type="entry name" value="eIF_4EBP"/>
    <property type="match status" value="1"/>
</dbReference>
<keyword evidence="3" id="KW-0652">Protein synthesis inhibitor</keyword>
<dbReference type="PANTHER" id="PTHR12669">
    <property type="entry name" value="EUKARYOTIC TRANSLATION INITIATION FACTOR 4E-BINDING PROTEIN"/>
    <property type="match status" value="1"/>
</dbReference>
<keyword evidence="6" id="KW-1185">Reference proteome</keyword>
<dbReference type="InterPro" id="IPR008606">
    <property type="entry name" value="EIF4EBP"/>
</dbReference>
<protein>
    <recommendedName>
        <fullName evidence="7">Eukaryotic translation initiation factor 4E-binding protein 1</fullName>
    </recommendedName>
</protein>
<dbReference type="Proteomes" id="UP001642540">
    <property type="component" value="Unassembled WGS sequence"/>
</dbReference>
<comment type="caution">
    <text evidence="5">The sequence shown here is derived from an EMBL/GenBank/DDBJ whole genome shotgun (WGS) entry which is preliminary data.</text>
</comment>
<evidence type="ECO:0000256" key="1">
    <source>
        <dbReference type="ARBA" id="ARBA00005480"/>
    </source>
</evidence>
<dbReference type="EMBL" id="CAXLJM020000049">
    <property type="protein sequence ID" value="CAL8113710.1"/>
    <property type="molecule type" value="Genomic_DNA"/>
</dbReference>
<accession>A0ABP1QX12</accession>
<evidence type="ECO:0008006" key="7">
    <source>
        <dbReference type="Google" id="ProtNLM"/>
    </source>
</evidence>
<dbReference type="PANTHER" id="PTHR12669:SF12">
    <property type="entry name" value="EUKARYOTIC TRANSLATION INITIATION FACTOR 4E-BINDING PROTEIN"/>
    <property type="match status" value="1"/>
</dbReference>
<reference evidence="5 6" key="1">
    <citation type="submission" date="2024-08" db="EMBL/GenBank/DDBJ databases">
        <authorList>
            <person name="Cucini C."/>
            <person name="Frati F."/>
        </authorList>
    </citation>
    <scope>NUCLEOTIDE SEQUENCE [LARGE SCALE GENOMIC DNA]</scope>
</reference>
<name>A0ABP1QX12_9HEXA</name>
<comment type="similarity">
    <text evidence="1">Belongs to the eIF4E-binding protein family.</text>
</comment>
<feature type="region of interest" description="Disordered" evidence="4">
    <location>
        <begin position="104"/>
        <end position="135"/>
    </location>
</feature>